<dbReference type="AlphaFoldDB" id="A0A5C4WLK1"/>
<dbReference type="InterPro" id="IPR001763">
    <property type="entry name" value="Rhodanese-like_dom"/>
</dbReference>
<dbReference type="SMART" id="SM00450">
    <property type="entry name" value="RHOD"/>
    <property type="match status" value="1"/>
</dbReference>
<gene>
    <name evidence="2" type="ORF">FH608_016150</name>
</gene>
<protein>
    <submittedName>
        <fullName evidence="2">Rhodanese-like domain-containing protein</fullName>
    </submittedName>
</protein>
<dbReference type="InterPro" id="IPR050229">
    <property type="entry name" value="GlpE_sulfurtransferase"/>
</dbReference>
<dbReference type="OrthoDB" id="9802991at2"/>
<dbReference type="PANTHER" id="PTHR43031">
    <property type="entry name" value="FAD-DEPENDENT OXIDOREDUCTASE"/>
    <property type="match status" value="1"/>
</dbReference>
<sequence length="104" mass="10568">MSRTELAEMIEAGTVVVVDALPAAPYANRHLPGAVNLTIEDIADAGQVLPDRTAAIVTYSTDSACGRGPELARALTGAGYANVRNYAEGIAGWAAAGLPLETGG</sequence>
<organism evidence="2 3">
    <name type="scientific">Nonomuraea phyllanthi</name>
    <dbReference type="NCBI Taxonomy" id="2219224"/>
    <lineage>
        <taxon>Bacteria</taxon>
        <taxon>Bacillati</taxon>
        <taxon>Actinomycetota</taxon>
        <taxon>Actinomycetes</taxon>
        <taxon>Streptosporangiales</taxon>
        <taxon>Streptosporangiaceae</taxon>
        <taxon>Nonomuraea</taxon>
    </lineage>
</organism>
<dbReference type="Proteomes" id="UP000312512">
    <property type="component" value="Unassembled WGS sequence"/>
</dbReference>
<dbReference type="PROSITE" id="PS00380">
    <property type="entry name" value="RHODANESE_1"/>
    <property type="match status" value="1"/>
</dbReference>
<accession>A0A5C4WLK1</accession>
<proteinExistence type="predicted"/>
<evidence type="ECO:0000313" key="2">
    <source>
        <dbReference type="EMBL" id="KAB8194935.1"/>
    </source>
</evidence>
<reference evidence="2 3" key="1">
    <citation type="submission" date="2019-10" db="EMBL/GenBank/DDBJ databases">
        <title>Nonomuraea sp. nov., isolated from Phyllanthus amarus.</title>
        <authorList>
            <person name="Klykleung N."/>
            <person name="Tanasupawat S."/>
        </authorList>
    </citation>
    <scope>NUCLEOTIDE SEQUENCE [LARGE SCALE GENOMIC DNA]</scope>
    <source>
        <strain evidence="2 3">PA1-10</strain>
    </source>
</reference>
<dbReference type="EMBL" id="VDLX02000005">
    <property type="protein sequence ID" value="KAB8194935.1"/>
    <property type="molecule type" value="Genomic_DNA"/>
</dbReference>
<dbReference type="InterPro" id="IPR036873">
    <property type="entry name" value="Rhodanese-like_dom_sf"/>
</dbReference>
<dbReference type="InterPro" id="IPR001307">
    <property type="entry name" value="Thiosulphate_STrfase_CS"/>
</dbReference>
<dbReference type="SUPFAM" id="SSF52821">
    <property type="entry name" value="Rhodanese/Cell cycle control phosphatase"/>
    <property type="match status" value="1"/>
</dbReference>
<comment type="caution">
    <text evidence="2">The sequence shown here is derived from an EMBL/GenBank/DDBJ whole genome shotgun (WGS) entry which is preliminary data.</text>
</comment>
<evidence type="ECO:0000259" key="1">
    <source>
        <dbReference type="PROSITE" id="PS50206"/>
    </source>
</evidence>
<name>A0A5C4WLK1_9ACTN</name>
<dbReference type="Gene3D" id="3.40.250.10">
    <property type="entry name" value="Rhodanese-like domain"/>
    <property type="match status" value="1"/>
</dbReference>
<feature type="domain" description="Rhodanese" evidence="1">
    <location>
        <begin position="11"/>
        <end position="102"/>
    </location>
</feature>
<dbReference type="PROSITE" id="PS50206">
    <property type="entry name" value="RHODANESE_3"/>
    <property type="match status" value="1"/>
</dbReference>
<dbReference type="CDD" id="cd00158">
    <property type="entry name" value="RHOD"/>
    <property type="match status" value="1"/>
</dbReference>
<dbReference type="GO" id="GO:0004792">
    <property type="term" value="F:thiosulfate-cyanide sulfurtransferase activity"/>
    <property type="evidence" value="ECO:0007669"/>
    <property type="project" value="InterPro"/>
</dbReference>
<evidence type="ECO:0000313" key="3">
    <source>
        <dbReference type="Proteomes" id="UP000312512"/>
    </source>
</evidence>
<keyword evidence="3" id="KW-1185">Reference proteome</keyword>
<dbReference type="PANTHER" id="PTHR43031:SF1">
    <property type="entry name" value="PYRIDINE NUCLEOTIDE-DISULPHIDE OXIDOREDUCTASE"/>
    <property type="match status" value="1"/>
</dbReference>
<dbReference type="Pfam" id="PF00581">
    <property type="entry name" value="Rhodanese"/>
    <property type="match status" value="1"/>
</dbReference>